<feature type="region of interest" description="Disordered" evidence="1">
    <location>
        <begin position="108"/>
        <end position="129"/>
    </location>
</feature>
<reference evidence="2 3" key="1">
    <citation type="submission" date="2021-07" db="EMBL/GenBank/DDBJ databases">
        <title>The Aristolochia fimbriata genome: insights into angiosperm evolution, floral development and chemical biosynthesis.</title>
        <authorList>
            <person name="Jiao Y."/>
        </authorList>
    </citation>
    <scope>NUCLEOTIDE SEQUENCE [LARGE SCALE GENOMIC DNA]</scope>
    <source>
        <strain evidence="2">IBCAS-2021</strain>
        <tissue evidence="2">Leaf</tissue>
    </source>
</reference>
<evidence type="ECO:0000256" key="1">
    <source>
        <dbReference type="SAM" id="MobiDB-lite"/>
    </source>
</evidence>
<dbReference type="Proteomes" id="UP000825729">
    <property type="component" value="Unassembled WGS sequence"/>
</dbReference>
<sequence>MPIAERAMDESRKQSIVSALRYSKKNEILIYRSIGCVYLFTLPSRAQEGAVVGPRNRDKSHMASPRRLNHHPAQFKNVGTGTATGGRIHGPNTTVVFVLNLCVSTSPTDPNRGTCRKEQPSETPLNGTESCREMVAEVAQMRDRRDPIESIFFSNRVCPYLVPLIGFCPFTYLRTSLPSPSPASPTLLPPSEVSTRGRTTGSSRNIGEDEIYELVSRLEAALPELHRKSTNRVGYRVRGVERDLPLHHETETRGGRSELEAVPRTRNNGS</sequence>
<feature type="compositionally biased region" description="Basic and acidic residues" evidence="1">
    <location>
        <begin position="246"/>
        <end position="263"/>
    </location>
</feature>
<feature type="region of interest" description="Disordered" evidence="1">
    <location>
        <begin position="246"/>
        <end position="270"/>
    </location>
</feature>
<feature type="region of interest" description="Disordered" evidence="1">
    <location>
        <begin position="179"/>
        <end position="205"/>
    </location>
</feature>
<evidence type="ECO:0000313" key="2">
    <source>
        <dbReference type="EMBL" id="KAG9451251.1"/>
    </source>
</evidence>
<dbReference type="EMBL" id="JAINDJ010000004">
    <property type="protein sequence ID" value="KAG9451251.1"/>
    <property type="molecule type" value="Genomic_DNA"/>
</dbReference>
<name>A0AAV7ES15_ARIFI</name>
<dbReference type="AlphaFoldDB" id="A0AAV7ES15"/>
<protein>
    <submittedName>
        <fullName evidence="2">Uncharacterized protein</fullName>
    </submittedName>
</protein>
<comment type="caution">
    <text evidence="2">The sequence shown here is derived from an EMBL/GenBank/DDBJ whole genome shotgun (WGS) entry which is preliminary data.</text>
</comment>
<proteinExistence type="predicted"/>
<keyword evidence="3" id="KW-1185">Reference proteome</keyword>
<organism evidence="2 3">
    <name type="scientific">Aristolochia fimbriata</name>
    <name type="common">White veined hardy Dutchman's pipe vine</name>
    <dbReference type="NCBI Taxonomy" id="158543"/>
    <lineage>
        <taxon>Eukaryota</taxon>
        <taxon>Viridiplantae</taxon>
        <taxon>Streptophyta</taxon>
        <taxon>Embryophyta</taxon>
        <taxon>Tracheophyta</taxon>
        <taxon>Spermatophyta</taxon>
        <taxon>Magnoliopsida</taxon>
        <taxon>Magnoliidae</taxon>
        <taxon>Piperales</taxon>
        <taxon>Aristolochiaceae</taxon>
        <taxon>Aristolochia</taxon>
    </lineage>
</organism>
<evidence type="ECO:0000313" key="3">
    <source>
        <dbReference type="Proteomes" id="UP000825729"/>
    </source>
</evidence>
<feature type="compositionally biased region" description="Polar residues" evidence="1">
    <location>
        <begin position="192"/>
        <end position="205"/>
    </location>
</feature>
<accession>A0AAV7ES15</accession>
<gene>
    <name evidence="2" type="ORF">H6P81_011216</name>
</gene>